<dbReference type="EMBL" id="JANCPR020000009">
    <property type="protein sequence ID" value="MDJ1132599.1"/>
    <property type="molecule type" value="Genomic_DNA"/>
</dbReference>
<keyword evidence="2" id="KW-1133">Transmembrane helix</keyword>
<accession>A0ABT6ZU64</accession>
<dbReference type="Pfam" id="PF01569">
    <property type="entry name" value="PAP2"/>
    <property type="match status" value="1"/>
</dbReference>
<evidence type="ECO:0000313" key="5">
    <source>
        <dbReference type="Proteomes" id="UP001214441"/>
    </source>
</evidence>
<dbReference type="InterPro" id="IPR000326">
    <property type="entry name" value="PAP2/HPO"/>
</dbReference>
<feature type="region of interest" description="Disordered" evidence="1">
    <location>
        <begin position="97"/>
        <end position="117"/>
    </location>
</feature>
<reference evidence="4 5" key="1">
    <citation type="submission" date="2023-05" db="EMBL/GenBank/DDBJ databases">
        <title>Streptantibioticus silvisoli sp. nov., acidotolerant actinomycetes 1 from pine litter.</title>
        <authorList>
            <person name="Swiecimska M."/>
            <person name="Golinska P."/>
            <person name="Sangal V."/>
            <person name="Wachnowicz B."/>
            <person name="Goodfellow M."/>
        </authorList>
    </citation>
    <scope>NUCLEOTIDE SEQUENCE [LARGE SCALE GENOMIC DNA]</scope>
    <source>
        <strain evidence="4 5">DSM 42109</strain>
    </source>
</reference>
<evidence type="ECO:0000259" key="3">
    <source>
        <dbReference type="Pfam" id="PF01569"/>
    </source>
</evidence>
<feature type="transmembrane region" description="Helical" evidence="2">
    <location>
        <begin position="23"/>
        <end position="44"/>
    </location>
</feature>
<evidence type="ECO:0000313" key="4">
    <source>
        <dbReference type="EMBL" id="MDJ1132599.1"/>
    </source>
</evidence>
<dbReference type="Gene3D" id="1.20.144.10">
    <property type="entry name" value="Phosphatidic acid phosphatase type 2/haloperoxidase"/>
    <property type="match status" value="1"/>
</dbReference>
<proteinExistence type="predicted"/>
<evidence type="ECO:0000256" key="2">
    <source>
        <dbReference type="SAM" id="Phobius"/>
    </source>
</evidence>
<dbReference type="SUPFAM" id="SSF48317">
    <property type="entry name" value="Acid phosphatase/Vanadium-dependent haloperoxidase"/>
    <property type="match status" value="1"/>
</dbReference>
<gene>
    <name evidence="4" type="ORF">NMN56_011685</name>
</gene>
<comment type="caution">
    <text evidence="4">The sequence shown here is derived from an EMBL/GenBank/DDBJ whole genome shotgun (WGS) entry which is preliminary data.</text>
</comment>
<dbReference type="Proteomes" id="UP001214441">
    <property type="component" value="Unassembled WGS sequence"/>
</dbReference>
<organism evidence="4 5">
    <name type="scientific">Streptomyces iconiensis</name>
    <dbReference type="NCBI Taxonomy" id="1384038"/>
    <lineage>
        <taxon>Bacteria</taxon>
        <taxon>Bacillati</taxon>
        <taxon>Actinomycetota</taxon>
        <taxon>Actinomycetes</taxon>
        <taxon>Kitasatosporales</taxon>
        <taxon>Streptomycetaceae</taxon>
        <taxon>Streptomyces</taxon>
    </lineage>
</organism>
<dbReference type="InterPro" id="IPR036938">
    <property type="entry name" value="PAP2/HPO_sf"/>
</dbReference>
<name>A0ABT6ZU64_9ACTN</name>
<keyword evidence="5" id="KW-1185">Reference proteome</keyword>
<feature type="transmembrane region" description="Helical" evidence="2">
    <location>
        <begin position="81"/>
        <end position="99"/>
    </location>
</feature>
<sequence>MAAAVSVLKAWVGRPGPFGGTGFYPSGHAATVTVAFGAAALLVTRHLSRNAALFLWSAVALLTVGNGLGLVWRGYHWPLDVLASWCLSVLLLSSAAVASRHTPPLSGRRRSTAPGRG</sequence>
<feature type="transmembrane region" description="Helical" evidence="2">
    <location>
        <begin position="51"/>
        <end position="75"/>
    </location>
</feature>
<keyword evidence="2" id="KW-0812">Transmembrane</keyword>
<protein>
    <submittedName>
        <fullName evidence="4">Phosphatase PAP2 family protein</fullName>
    </submittedName>
</protein>
<evidence type="ECO:0000256" key="1">
    <source>
        <dbReference type="SAM" id="MobiDB-lite"/>
    </source>
</evidence>
<feature type="domain" description="Phosphatidic acid phosphatase type 2/haloperoxidase" evidence="3">
    <location>
        <begin position="22"/>
        <end position="92"/>
    </location>
</feature>
<keyword evidence="2" id="KW-0472">Membrane</keyword>